<accession>A0AAN5Z5Q7</accession>
<feature type="transmembrane region" description="Helical" evidence="1">
    <location>
        <begin position="382"/>
        <end position="403"/>
    </location>
</feature>
<sequence length="581" mass="64859">MAETTLHFRGYIAKDWQHPTKANTGSDEYIIASVALTSAELSSANHADVSSLSSLLNRSHQYPPILIFDYDGVAVIRPDSQGRIVAPRFTRIEDLSIHSISEVFDQGASSPAIFTFQRNTDFDGLDVFVSIGDDGIHGLKRWIKKLQSNGLLCADMGKSGYDCMDAHIQVGSPRLRTPRGLDGFFLLQQSQLDPDNIGTMLSKFEPNIDRVCSFLFAEVEFRAVAANDPGNHSVVVWSGNRVTINCAVGGENDVEAGNGDIFPGFDFNTFLHEAQLQDSHAQEDDVLYVRYFQVAGNTGRVMEVKGEEGWVELMAFMKNVLRHSQVDSRHTLIILRRDDAAWPARSGLIVRKNNLTFVFWVQNLNLDVDIVVIFFTPTYQTFIIFIIVCHILSQITLVIEILIKMIRELDIALTAVVEDKVYASALLTLPDIMCTQGWNEIPQRGSRSIPNPSQHGFQPDGTHWAEEYDCLPLCQGGVGCDQYRVGRGDTAAQYLTPRAPHMLGPENTSQPVIWDYNQRTMAASQTPLPATSFYRNANDSGYQLCYIPRPPACHVYSDAPTEVKSPLYRDYSYEPSSIDEA</sequence>
<evidence type="ECO:0000256" key="1">
    <source>
        <dbReference type="SAM" id="Phobius"/>
    </source>
</evidence>
<dbReference type="Proteomes" id="UP000537989">
    <property type="component" value="Unassembled WGS sequence"/>
</dbReference>
<protein>
    <submittedName>
        <fullName evidence="2">Uncharacterized protein</fullName>
    </submittedName>
</protein>
<dbReference type="AlphaFoldDB" id="A0AAN5Z5Q7"/>
<evidence type="ECO:0000313" key="3">
    <source>
        <dbReference type="Proteomes" id="UP000537989"/>
    </source>
</evidence>
<keyword evidence="1" id="KW-1133">Transmembrane helix</keyword>
<evidence type="ECO:0000313" key="2">
    <source>
        <dbReference type="EMBL" id="KAF5232824.1"/>
    </source>
</evidence>
<proteinExistence type="predicted"/>
<reference evidence="2 3" key="1">
    <citation type="submission" date="2020-02" db="EMBL/GenBank/DDBJ databases">
        <title>Identification and distribution of gene clusters putatively required for synthesis of sphingolipid metabolism inhibitors in phylogenetically diverse species of the filamentous fungus Fusarium.</title>
        <authorList>
            <person name="Kim H.-S."/>
            <person name="Busman M."/>
            <person name="Brown D.W."/>
            <person name="Divon H."/>
            <person name="Uhlig S."/>
            <person name="Proctor R.H."/>
        </authorList>
    </citation>
    <scope>NUCLEOTIDE SEQUENCE [LARGE SCALE GENOMIC DNA]</scope>
    <source>
        <strain evidence="2 3">NRRL 2903</strain>
    </source>
</reference>
<dbReference type="EMBL" id="JAAMOD010000272">
    <property type="protein sequence ID" value="KAF5232824.1"/>
    <property type="molecule type" value="Genomic_DNA"/>
</dbReference>
<keyword evidence="1" id="KW-0472">Membrane</keyword>
<comment type="caution">
    <text evidence="2">The sequence shown here is derived from an EMBL/GenBank/DDBJ whole genome shotgun (WGS) entry which is preliminary data.</text>
</comment>
<gene>
    <name evidence="2" type="ORF">FAUST_8527</name>
</gene>
<keyword evidence="1" id="KW-0812">Transmembrane</keyword>
<name>A0AAN5Z5Q7_FUSAU</name>
<organism evidence="2 3">
    <name type="scientific">Fusarium austroamericanum</name>
    <dbReference type="NCBI Taxonomy" id="282268"/>
    <lineage>
        <taxon>Eukaryota</taxon>
        <taxon>Fungi</taxon>
        <taxon>Dikarya</taxon>
        <taxon>Ascomycota</taxon>
        <taxon>Pezizomycotina</taxon>
        <taxon>Sordariomycetes</taxon>
        <taxon>Hypocreomycetidae</taxon>
        <taxon>Hypocreales</taxon>
        <taxon>Nectriaceae</taxon>
        <taxon>Fusarium</taxon>
    </lineage>
</organism>
<keyword evidence="3" id="KW-1185">Reference proteome</keyword>